<dbReference type="EMBL" id="BAAAZG010000026">
    <property type="protein sequence ID" value="GAA4079301.1"/>
    <property type="molecule type" value="Genomic_DNA"/>
</dbReference>
<keyword evidence="6" id="KW-1185">Reference proteome</keyword>
<dbReference type="NCBIfam" id="TIGR03859">
    <property type="entry name" value="PQQ_PqqD"/>
    <property type="match status" value="1"/>
</dbReference>
<dbReference type="InterPro" id="IPR008792">
    <property type="entry name" value="PQQD"/>
</dbReference>
<evidence type="ECO:0008006" key="7">
    <source>
        <dbReference type="Google" id="ProtNLM"/>
    </source>
</evidence>
<evidence type="ECO:0000256" key="4">
    <source>
        <dbReference type="SAM" id="MobiDB-lite"/>
    </source>
</evidence>
<comment type="pathway">
    <text evidence="1">Cofactor biosynthesis; pyrroloquinoline quinone biosynthesis.</text>
</comment>
<dbReference type="Proteomes" id="UP001500683">
    <property type="component" value="Unassembled WGS sequence"/>
</dbReference>
<gene>
    <name evidence="5" type="ORF">GCM10022214_41980</name>
</gene>
<dbReference type="Pfam" id="PF05402">
    <property type="entry name" value="PqqD"/>
    <property type="match status" value="1"/>
</dbReference>
<dbReference type="InterPro" id="IPR041881">
    <property type="entry name" value="PqqD_sf"/>
</dbReference>
<comment type="subunit">
    <text evidence="2">Monomer. Interacts with PqqE.</text>
</comment>
<dbReference type="RefSeq" id="WP_344949924.1">
    <property type="nucleotide sequence ID" value="NZ_BAAAZG010000026.1"/>
</dbReference>
<evidence type="ECO:0000256" key="2">
    <source>
        <dbReference type="ARBA" id="ARBA00011741"/>
    </source>
</evidence>
<reference evidence="6" key="1">
    <citation type="journal article" date="2019" name="Int. J. Syst. Evol. Microbiol.">
        <title>The Global Catalogue of Microorganisms (GCM) 10K type strain sequencing project: providing services to taxonomists for standard genome sequencing and annotation.</title>
        <authorList>
            <consortium name="The Broad Institute Genomics Platform"/>
            <consortium name="The Broad Institute Genome Sequencing Center for Infectious Disease"/>
            <person name="Wu L."/>
            <person name="Ma J."/>
        </authorList>
    </citation>
    <scope>NUCLEOTIDE SEQUENCE [LARGE SCALE GENOMIC DNA]</scope>
    <source>
        <strain evidence="6">JCM 16702</strain>
    </source>
</reference>
<feature type="region of interest" description="Disordered" evidence="4">
    <location>
        <begin position="1"/>
        <end position="30"/>
    </location>
</feature>
<proteinExistence type="predicted"/>
<accession>A0ABP7W2X1</accession>
<evidence type="ECO:0000313" key="5">
    <source>
        <dbReference type="EMBL" id="GAA4079301.1"/>
    </source>
</evidence>
<organism evidence="5 6">
    <name type="scientific">Actinomadura miaoliensis</name>
    <dbReference type="NCBI Taxonomy" id="430685"/>
    <lineage>
        <taxon>Bacteria</taxon>
        <taxon>Bacillati</taxon>
        <taxon>Actinomycetota</taxon>
        <taxon>Actinomycetes</taxon>
        <taxon>Streptosporangiales</taxon>
        <taxon>Thermomonosporaceae</taxon>
        <taxon>Actinomadura</taxon>
    </lineage>
</organism>
<comment type="caution">
    <text evidence="5">The sequence shown here is derived from an EMBL/GenBank/DDBJ whole genome shotgun (WGS) entry which is preliminary data.</text>
</comment>
<dbReference type="Gene3D" id="1.10.10.1150">
    <property type="entry name" value="Coenzyme PQQ synthesis protein D (PqqD)"/>
    <property type="match status" value="1"/>
</dbReference>
<dbReference type="InterPro" id="IPR022479">
    <property type="entry name" value="PqqD_bac"/>
</dbReference>
<name>A0ABP7W2X1_9ACTN</name>
<sequence>MTSTPRDPATPGGTPAAPASSPASALPGRPRLARGVRLRLDAGGSDHALLFPEGVCRLNDSAAAVLELCDGHRRTEEIISVLENRYGDPGVAADVRELLGEIAATGLVVDADA</sequence>
<protein>
    <recommendedName>
        <fullName evidence="7">Pyrroloquinoline quinone biosynthesis peptide chaperone PqqD</fullName>
    </recommendedName>
</protein>
<evidence type="ECO:0000256" key="1">
    <source>
        <dbReference type="ARBA" id="ARBA00004886"/>
    </source>
</evidence>
<evidence type="ECO:0000256" key="3">
    <source>
        <dbReference type="ARBA" id="ARBA00022905"/>
    </source>
</evidence>
<keyword evidence="3" id="KW-0884">PQQ biosynthesis</keyword>
<evidence type="ECO:0000313" key="6">
    <source>
        <dbReference type="Proteomes" id="UP001500683"/>
    </source>
</evidence>